<feature type="signal peptide" evidence="1">
    <location>
        <begin position="1"/>
        <end position="25"/>
    </location>
</feature>
<proteinExistence type="predicted"/>
<protein>
    <submittedName>
        <fullName evidence="3">Spondin_N</fullName>
    </submittedName>
</protein>
<dbReference type="NCBIfam" id="NF038123">
    <property type="entry name" value="NF038123_dom"/>
    <property type="match status" value="1"/>
</dbReference>
<evidence type="ECO:0000259" key="2">
    <source>
        <dbReference type="PROSITE" id="PS51020"/>
    </source>
</evidence>
<dbReference type="InterPro" id="IPR009465">
    <property type="entry name" value="Spondin_N"/>
</dbReference>
<feature type="chain" id="PRO_5011606375" evidence="1">
    <location>
        <begin position="26"/>
        <end position="237"/>
    </location>
</feature>
<dbReference type="Proteomes" id="UP000198862">
    <property type="component" value="Unassembled WGS sequence"/>
</dbReference>
<name>A0A1I1UYK9_9GAMM</name>
<dbReference type="PROSITE" id="PS51020">
    <property type="entry name" value="SPONDIN"/>
    <property type="match status" value="1"/>
</dbReference>
<dbReference type="RefSeq" id="WP_091991901.1">
    <property type="nucleotide sequence ID" value="NZ_FOLO01000101.1"/>
</dbReference>
<feature type="domain" description="Spondin" evidence="2">
    <location>
        <begin position="29"/>
        <end position="215"/>
    </location>
</feature>
<dbReference type="AlphaFoldDB" id="A0A1I1UYK9"/>
<dbReference type="Gene3D" id="2.60.40.2130">
    <property type="entry name" value="F-spondin domain"/>
    <property type="match status" value="1"/>
</dbReference>
<dbReference type="OrthoDB" id="8478811at2"/>
<accession>A0A1I1UYK9</accession>
<sequence>MKITKQLTLPLSLLLLSACGGSDNASENDMNTSQSLDTVTYELTFTSTWNSSTFATNYPSNAHFSPLVGLTHNSQRGIFTTGESASSGIISMAETGSKTRLKEEIGVIQNLGHSNYLIDELGIPTNDTSVTITFEASKDFPLLSIVSMVAPSPDWFIGINSLSLFENEQWIENKTVQLKVYDAGSDSGTTFKSSDSTTTPANVIKLLSTNRSDSNFEEGVHFETQAYIGNIEIKMMK</sequence>
<keyword evidence="1" id="KW-0732">Signal</keyword>
<organism evidence="3 4">
    <name type="scientific">Pseudoalteromonas denitrificans DSM 6059</name>
    <dbReference type="NCBI Taxonomy" id="1123010"/>
    <lineage>
        <taxon>Bacteria</taxon>
        <taxon>Pseudomonadati</taxon>
        <taxon>Pseudomonadota</taxon>
        <taxon>Gammaproteobacteria</taxon>
        <taxon>Alteromonadales</taxon>
        <taxon>Pseudoalteromonadaceae</taxon>
        <taxon>Pseudoalteromonas</taxon>
    </lineage>
</organism>
<keyword evidence="4" id="KW-1185">Reference proteome</keyword>
<dbReference type="PANTHER" id="PTHR11311:SF15">
    <property type="entry name" value="SPONDIN-2"/>
    <property type="match status" value="1"/>
</dbReference>
<dbReference type="PROSITE" id="PS51257">
    <property type="entry name" value="PROKAR_LIPOPROTEIN"/>
    <property type="match status" value="1"/>
</dbReference>
<dbReference type="InterPro" id="IPR051418">
    <property type="entry name" value="Spondin/Thrombospondin_T1"/>
</dbReference>
<evidence type="ECO:0000256" key="1">
    <source>
        <dbReference type="SAM" id="SignalP"/>
    </source>
</evidence>
<gene>
    <name evidence="3" type="ORF">SAMN02745724_05376</name>
</gene>
<evidence type="ECO:0000313" key="4">
    <source>
        <dbReference type="Proteomes" id="UP000198862"/>
    </source>
</evidence>
<evidence type="ECO:0000313" key="3">
    <source>
        <dbReference type="EMBL" id="SFD75912.1"/>
    </source>
</evidence>
<dbReference type="GO" id="GO:0007155">
    <property type="term" value="P:cell adhesion"/>
    <property type="evidence" value="ECO:0007669"/>
    <property type="project" value="TreeGrafter"/>
</dbReference>
<dbReference type="EMBL" id="FOLO01000101">
    <property type="protein sequence ID" value="SFD75912.1"/>
    <property type="molecule type" value="Genomic_DNA"/>
</dbReference>
<reference evidence="3 4" key="1">
    <citation type="submission" date="2016-10" db="EMBL/GenBank/DDBJ databases">
        <authorList>
            <person name="de Groot N.N."/>
        </authorList>
    </citation>
    <scope>NUCLEOTIDE SEQUENCE [LARGE SCALE GENOMIC DNA]</scope>
    <source>
        <strain evidence="3 4">DSM 6059</strain>
    </source>
</reference>
<dbReference type="Pfam" id="PF06468">
    <property type="entry name" value="Spond_N"/>
    <property type="match status" value="1"/>
</dbReference>
<dbReference type="STRING" id="1123010.SAMN02745724_05376"/>
<dbReference type="PANTHER" id="PTHR11311">
    <property type="entry name" value="SPONDIN"/>
    <property type="match status" value="1"/>
</dbReference>
<dbReference type="InterPro" id="IPR038678">
    <property type="entry name" value="Spondin_N_sf"/>
</dbReference>
<dbReference type="GO" id="GO:0031012">
    <property type="term" value="C:extracellular matrix"/>
    <property type="evidence" value="ECO:0007669"/>
    <property type="project" value="TreeGrafter"/>
</dbReference>